<comment type="caution">
    <text evidence="10">The sequence shown here is derived from an EMBL/GenBank/DDBJ whole genome shotgun (WGS) entry which is preliminary data.</text>
</comment>
<evidence type="ECO:0000256" key="3">
    <source>
        <dbReference type="ARBA" id="ARBA00022801"/>
    </source>
</evidence>
<keyword evidence="6" id="KW-0732">Signal</keyword>
<reference evidence="10" key="1">
    <citation type="submission" date="2020-10" db="EMBL/GenBank/DDBJ databases">
        <authorList>
            <person name="Gilroy R."/>
        </authorList>
    </citation>
    <scope>NUCLEOTIDE SEQUENCE</scope>
    <source>
        <strain evidence="10">G3-8215</strain>
    </source>
</reference>
<feature type="domain" description="Glycosyl-hydrolase 97 C-terminal oligomerisation" evidence="9">
    <location>
        <begin position="568"/>
        <end position="663"/>
    </location>
</feature>
<gene>
    <name evidence="10" type="ORF">IAB75_09240</name>
</gene>
<feature type="domain" description="Glycosyl-hydrolase 97 catalytic" evidence="7">
    <location>
        <begin position="314"/>
        <end position="468"/>
    </location>
</feature>
<feature type="signal peptide" evidence="6">
    <location>
        <begin position="1"/>
        <end position="20"/>
    </location>
</feature>
<keyword evidence="3 10" id="KW-0378">Hydrolase</keyword>
<dbReference type="Gene3D" id="3.20.20.70">
    <property type="entry name" value="Aldolase class I"/>
    <property type="match status" value="1"/>
</dbReference>
<feature type="domain" description="Glycosyl-hydrolase 97 N-terminal" evidence="8">
    <location>
        <begin position="27"/>
        <end position="295"/>
    </location>
</feature>
<comment type="subunit">
    <text evidence="2">Monomer.</text>
</comment>
<dbReference type="Proteomes" id="UP000725002">
    <property type="component" value="Unassembled WGS sequence"/>
</dbReference>
<dbReference type="Pfam" id="PF10566">
    <property type="entry name" value="Glyco_hydro_97"/>
    <property type="match status" value="1"/>
</dbReference>
<dbReference type="InterPro" id="IPR029483">
    <property type="entry name" value="GH97_C"/>
</dbReference>
<dbReference type="Pfam" id="PF14509">
    <property type="entry name" value="GH97_C"/>
    <property type="match status" value="1"/>
</dbReference>
<feature type="chain" id="PRO_5037920028" evidence="6">
    <location>
        <begin position="21"/>
        <end position="666"/>
    </location>
</feature>
<dbReference type="GO" id="GO:0030246">
    <property type="term" value="F:carbohydrate binding"/>
    <property type="evidence" value="ECO:0007669"/>
    <property type="project" value="InterPro"/>
</dbReference>
<evidence type="ECO:0000259" key="8">
    <source>
        <dbReference type="Pfam" id="PF14508"/>
    </source>
</evidence>
<dbReference type="InterPro" id="IPR013785">
    <property type="entry name" value="Aldolase_TIM"/>
</dbReference>
<evidence type="ECO:0000259" key="9">
    <source>
        <dbReference type="Pfam" id="PF14509"/>
    </source>
</evidence>
<proteinExistence type="predicted"/>
<keyword evidence="4" id="KW-0106">Calcium</keyword>
<evidence type="ECO:0000259" key="7">
    <source>
        <dbReference type="Pfam" id="PF10566"/>
    </source>
</evidence>
<evidence type="ECO:0000256" key="5">
    <source>
        <dbReference type="ARBA" id="ARBA00023295"/>
    </source>
</evidence>
<evidence type="ECO:0000313" key="10">
    <source>
        <dbReference type="EMBL" id="MBO8484281.1"/>
    </source>
</evidence>
<dbReference type="InterPro" id="IPR029486">
    <property type="entry name" value="GH97_N"/>
</dbReference>
<dbReference type="Gene3D" id="2.70.98.10">
    <property type="match status" value="1"/>
</dbReference>
<dbReference type="InterPro" id="IPR017853">
    <property type="entry name" value="GH"/>
</dbReference>
<evidence type="ECO:0000256" key="6">
    <source>
        <dbReference type="SAM" id="SignalP"/>
    </source>
</evidence>
<comment type="cofactor">
    <cofactor evidence="1">
        <name>Ca(2+)</name>
        <dbReference type="ChEBI" id="CHEBI:29108"/>
    </cofactor>
</comment>
<dbReference type="InterPro" id="IPR014718">
    <property type="entry name" value="GH-type_carb-bd"/>
</dbReference>
<dbReference type="SUPFAM" id="SSF51445">
    <property type="entry name" value="(Trans)glycosidases"/>
    <property type="match status" value="1"/>
</dbReference>
<name>A0A940DWI5_9BACT</name>
<dbReference type="EMBL" id="JADILV010000064">
    <property type="protein sequence ID" value="MBO8484281.1"/>
    <property type="molecule type" value="Genomic_DNA"/>
</dbReference>
<dbReference type="PANTHER" id="PTHR35803">
    <property type="entry name" value="GLUCAN 1,4-ALPHA-GLUCOSIDASE SUSB-RELATED"/>
    <property type="match status" value="1"/>
</dbReference>
<dbReference type="Pfam" id="PF14508">
    <property type="entry name" value="GH97_N"/>
    <property type="match status" value="1"/>
</dbReference>
<evidence type="ECO:0000256" key="4">
    <source>
        <dbReference type="ARBA" id="ARBA00022837"/>
    </source>
</evidence>
<evidence type="ECO:0000313" key="11">
    <source>
        <dbReference type="Proteomes" id="UP000725002"/>
    </source>
</evidence>
<evidence type="ECO:0000256" key="1">
    <source>
        <dbReference type="ARBA" id="ARBA00001913"/>
    </source>
</evidence>
<dbReference type="InterPro" id="IPR019563">
    <property type="entry name" value="GH97_catalytic"/>
</dbReference>
<dbReference type="InterPro" id="IPR013780">
    <property type="entry name" value="Glyco_hydro_b"/>
</dbReference>
<dbReference type="AlphaFoldDB" id="A0A940DWI5"/>
<accession>A0A940DWI5</accession>
<dbReference type="Gene3D" id="2.60.40.1180">
    <property type="entry name" value="Golgi alpha-mannosidase II"/>
    <property type="match status" value="1"/>
</dbReference>
<sequence>MNKKIVAAVAAFGIAAGAVAAPKEFGLSSPDGKLDVTVTVGETVTYSLSHDGTLLLSPSQVSMTLDNGTVYGVDSRFLGKKSRSVDAQIEALNYKKKTVEDHFNELTLRFKGFNLIFRAYDDGMAYRFVSLSDSPFKVKSELAEFAFPEDWKAYVPYVRDFDRNDFSRQFYNSFENRYSHIALSEWDRDRLCFLPMVVEAPQGKKVCITEADLLDYPGMYLYNGDGGHGLKGVFAPYPDKVEQGGHNMLQMVVRSRKDYIAEYESGTSFPWRVVSVSVKDSQLADNDMVYRLATPAAEGSDFSWVKPGKVAWDWWNDWNLYGVDFRAGINNDTYKYYIDFAADHGIEYVILDEGWAVNLKADLMQVIPEIDLKMLSDYAASKNVGLILWAGYWAFDRDMENVCKYFSEMGIKGFKVDFMDRDDQVMVDFHRRAAEMTAKYGLMVDFHGTYKPTGLHRTYPNVINYEGVHGLEQMKWSGTDVDQVTYDVTIPFVRMMAGPMDYTQGAMRNAARGNYRPVNSEAMSQGTRCRQLAEYVVFESPLNMLCDSPSNYMQEQECTEFIAEIPTVWDETSVLDGRIAEYIATARRSGDTWYLGVMTDWNARDITVDLSFLGEGDYEMTVYRDGINADRAGRDYVKETISVPASRKVAIHMAPGGGYAAKIVKK</sequence>
<keyword evidence="5" id="KW-0326">Glycosidase</keyword>
<dbReference type="InterPro" id="IPR052720">
    <property type="entry name" value="Glycosyl_hydrolase_97"/>
</dbReference>
<organism evidence="10 11">
    <name type="scientific">Candidatus Cryptobacteroides avicola</name>
    <dbReference type="NCBI Taxonomy" id="2840757"/>
    <lineage>
        <taxon>Bacteria</taxon>
        <taxon>Pseudomonadati</taxon>
        <taxon>Bacteroidota</taxon>
        <taxon>Bacteroidia</taxon>
        <taxon>Bacteroidales</taxon>
        <taxon>Candidatus Cryptobacteroides</taxon>
    </lineage>
</organism>
<dbReference type="GO" id="GO:0016798">
    <property type="term" value="F:hydrolase activity, acting on glycosyl bonds"/>
    <property type="evidence" value="ECO:0007669"/>
    <property type="project" value="UniProtKB-KW"/>
</dbReference>
<dbReference type="PANTHER" id="PTHR35803:SF2">
    <property type="entry name" value="RETAINING ALPHA-GALACTOSIDASE"/>
    <property type="match status" value="1"/>
</dbReference>
<reference evidence="10" key="2">
    <citation type="journal article" date="2021" name="PeerJ">
        <title>Extensive microbial diversity within the chicken gut microbiome revealed by metagenomics and culture.</title>
        <authorList>
            <person name="Gilroy R."/>
            <person name="Ravi A."/>
            <person name="Getino M."/>
            <person name="Pursley I."/>
            <person name="Horton D.L."/>
            <person name="Alikhan N.F."/>
            <person name="Baker D."/>
            <person name="Gharbi K."/>
            <person name="Hall N."/>
            <person name="Watson M."/>
            <person name="Adriaenssens E.M."/>
            <person name="Foster-Nyarko E."/>
            <person name="Jarju S."/>
            <person name="Secka A."/>
            <person name="Antonio M."/>
            <person name="Oren A."/>
            <person name="Chaudhuri R.R."/>
            <person name="La Ragione R."/>
            <person name="Hildebrand F."/>
            <person name="Pallen M.J."/>
        </authorList>
    </citation>
    <scope>NUCLEOTIDE SEQUENCE</scope>
    <source>
        <strain evidence="10">G3-8215</strain>
    </source>
</reference>
<protein>
    <submittedName>
        <fullName evidence="10">Glycoside hydrolase family 97 protein</fullName>
    </submittedName>
</protein>
<evidence type="ECO:0000256" key="2">
    <source>
        <dbReference type="ARBA" id="ARBA00011245"/>
    </source>
</evidence>